<name>A0A5A8E6G8_CAFRO</name>
<evidence type="ECO:0000313" key="3">
    <source>
        <dbReference type="Proteomes" id="UP000322899"/>
    </source>
</evidence>
<comment type="caution">
    <text evidence="2">The sequence shown here is derived from an EMBL/GenBank/DDBJ whole genome shotgun (WGS) entry which is preliminary data.</text>
</comment>
<evidence type="ECO:0000313" key="2">
    <source>
        <dbReference type="EMBL" id="KAA0172918.1"/>
    </source>
</evidence>
<protein>
    <submittedName>
        <fullName evidence="2">Uncharacterized protein</fullName>
    </submittedName>
</protein>
<accession>A0A5A8E6G8</accession>
<feature type="region of interest" description="Disordered" evidence="1">
    <location>
        <begin position="80"/>
        <end position="99"/>
    </location>
</feature>
<dbReference type="EMBL" id="VLTO01000040">
    <property type="protein sequence ID" value="KAA0172918.1"/>
    <property type="molecule type" value="Genomic_DNA"/>
</dbReference>
<evidence type="ECO:0000256" key="1">
    <source>
        <dbReference type="SAM" id="MobiDB-lite"/>
    </source>
</evidence>
<organism evidence="2 3">
    <name type="scientific">Cafeteria roenbergensis</name>
    <name type="common">Marine flagellate</name>
    <dbReference type="NCBI Taxonomy" id="33653"/>
    <lineage>
        <taxon>Eukaryota</taxon>
        <taxon>Sar</taxon>
        <taxon>Stramenopiles</taxon>
        <taxon>Bigyra</taxon>
        <taxon>Opalozoa</taxon>
        <taxon>Bicosoecida</taxon>
        <taxon>Cafeteriaceae</taxon>
        <taxon>Cafeteria</taxon>
    </lineage>
</organism>
<reference evidence="2 3" key="1">
    <citation type="submission" date="2019-07" db="EMBL/GenBank/DDBJ databases">
        <title>Genomes of Cafeteria roenbergensis.</title>
        <authorList>
            <person name="Fischer M.G."/>
            <person name="Hackl T."/>
            <person name="Roman M."/>
        </authorList>
    </citation>
    <scope>NUCLEOTIDE SEQUENCE [LARGE SCALE GENOMIC DNA]</scope>
    <source>
        <strain evidence="2 3">E4-10P</strain>
    </source>
</reference>
<dbReference type="Proteomes" id="UP000322899">
    <property type="component" value="Unassembled WGS sequence"/>
</dbReference>
<proteinExistence type="predicted"/>
<sequence length="99" mass="10569">MSGARGDASGTMEFKTVDDLFESLPISRIREALDDTRQEATAVQSRLQESLGSGYLELLGSAHEGCEVVSRIAGVGERSQQAVEAAEASRHGPSGPHRR</sequence>
<gene>
    <name evidence="2" type="ORF">FNF27_05555</name>
</gene>
<dbReference type="AlphaFoldDB" id="A0A5A8E6G8"/>